<evidence type="ECO:0000256" key="3">
    <source>
        <dbReference type="ARBA" id="ARBA00009914"/>
    </source>
</evidence>
<dbReference type="AlphaFoldDB" id="A0A9W8XAH4"/>
<dbReference type="PANTHER" id="PTHR16040:SF7">
    <property type="entry name" value="AUSTRALIN, ISOFORM A-RELATED"/>
    <property type="match status" value="1"/>
</dbReference>
<dbReference type="InterPro" id="IPR018851">
    <property type="entry name" value="Borealin_N"/>
</dbReference>
<dbReference type="Proteomes" id="UP001140513">
    <property type="component" value="Unassembled WGS sequence"/>
</dbReference>
<evidence type="ECO:0000256" key="7">
    <source>
        <dbReference type="ARBA" id="ARBA00023242"/>
    </source>
</evidence>
<evidence type="ECO:0000256" key="6">
    <source>
        <dbReference type="ARBA" id="ARBA00022776"/>
    </source>
</evidence>
<evidence type="ECO:0000256" key="4">
    <source>
        <dbReference type="ARBA" id="ARBA00022454"/>
    </source>
</evidence>
<comment type="similarity">
    <text evidence="3">Belongs to the borealin family.</text>
</comment>
<evidence type="ECO:0000256" key="2">
    <source>
        <dbReference type="ARBA" id="ARBA00004584"/>
    </source>
</evidence>
<gene>
    <name evidence="12" type="ORF">N0V89_011408</name>
</gene>
<comment type="caution">
    <text evidence="12">The sequence shown here is derived from an EMBL/GenBank/DDBJ whole genome shotgun (WGS) entry which is preliminary data.</text>
</comment>
<keyword evidence="5" id="KW-0132">Cell division</keyword>
<dbReference type="GO" id="GO:0005634">
    <property type="term" value="C:nucleus"/>
    <property type="evidence" value="ECO:0007669"/>
    <property type="project" value="UniProtKB-SubCell"/>
</dbReference>
<feature type="compositionally biased region" description="Low complexity" evidence="10">
    <location>
        <begin position="148"/>
        <end position="165"/>
    </location>
</feature>
<keyword evidence="7" id="KW-0539">Nucleus</keyword>
<dbReference type="GO" id="GO:0000775">
    <property type="term" value="C:chromosome, centromeric region"/>
    <property type="evidence" value="ECO:0007669"/>
    <property type="project" value="UniProtKB-SubCell"/>
</dbReference>
<proteinExistence type="inferred from homology"/>
<dbReference type="GO" id="GO:0051233">
    <property type="term" value="C:spindle midzone"/>
    <property type="evidence" value="ECO:0007669"/>
    <property type="project" value="TreeGrafter"/>
</dbReference>
<sequence>MSHLTTEAKAAVKANLELELKARGEKLVAMCEAQVASLRSRLERRVNRIPNSKRDMSLVELLDPSTNGPAKTAKPSPAKRDLAPAAAHAPVPARTATQLAARKTRAAPAKAAPKPAPKATTRGKKRPSDDGDKENEELSVPKKRVKAATKPAAPAPVPAARSTRAASKKGAPPAAPQVLSPRPTNSRPATRTRRAR</sequence>
<protein>
    <recommendedName>
        <fullName evidence="11">Borealin N-terminal domain-containing protein</fullName>
    </recommendedName>
</protein>
<reference evidence="12" key="1">
    <citation type="submission" date="2022-10" db="EMBL/GenBank/DDBJ databases">
        <title>Tapping the CABI collections for fungal endophytes: first genome assemblies for Collariella, Neodidymelliopsis, Ascochyta clinopodiicola, Didymella pomorum, Didymosphaeria variabile, Neocosmospora piperis and Neocucurbitaria cava.</title>
        <authorList>
            <person name="Hill R."/>
        </authorList>
    </citation>
    <scope>NUCLEOTIDE SEQUENCE</scope>
    <source>
        <strain evidence="12">IMI 356815</strain>
    </source>
</reference>
<dbReference type="OrthoDB" id="2392550at2759"/>
<feature type="compositionally biased region" description="Low complexity" evidence="10">
    <location>
        <begin position="83"/>
        <end position="96"/>
    </location>
</feature>
<accession>A0A9W8XAH4</accession>
<keyword evidence="13" id="KW-1185">Reference proteome</keyword>
<dbReference type="PANTHER" id="PTHR16040">
    <property type="entry name" value="AUSTRALIN, ISOFORM A-RELATED"/>
    <property type="match status" value="1"/>
</dbReference>
<name>A0A9W8XAH4_9PLEO</name>
<feature type="compositionally biased region" description="Low complexity" evidence="10">
    <location>
        <begin position="106"/>
        <end position="120"/>
    </location>
</feature>
<keyword evidence="8" id="KW-0131">Cell cycle</keyword>
<keyword evidence="4" id="KW-0158">Chromosome</keyword>
<keyword evidence="9" id="KW-0137">Centromere</keyword>
<feature type="domain" description="Borealin N-terminal" evidence="11">
    <location>
        <begin position="14"/>
        <end position="63"/>
    </location>
</feature>
<evidence type="ECO:0000256" key="1">
    <source>
        <dbReference type="ARBA" id="ARBA00004123"/>
    </source>
</evidence>
<evidence type="ECO:0000256" key="5">
    <source>
        <dbReference type="ARBA" id="ARBA00022618"/>
    </source>
</evidence>
<dbReference type="GO" id="GO:0000070">
    <property type="term" value="P:mitotic sister chromatid segregation"/>
    <property type="evidence" value="ECO:0007669"/>
    <property type="project" value="TreeGrafter"/>
</dbReference>
<feature type="region of interest" description="Disordered" evidence="10">
    <location>
        <begin position="50"/>
        <end position="196"/>
    </location>
</feature>
<evidence type="ECO:0000256" key="9">
    <source>
        <dbReference type="ARBA" id="ARBA00023328"/>
    </source>
</evidence>
<evidence type="ECO:0000259" key="11">
    <source>
        <dbReference type="Pfam" id="PF10444"/>
    </source>
</evidence>
<comment type="subcellular location">
    <subcellularLocation>
        <location evidence="2">Chromosome</location>
        <location evidence="2">Centromere</location>
    </subcellularLocation>
    <subcellularLocation>
        <location evidence="1">Nucleus</location>
    </subcellularLocation>
</comment>
<evidence type="ECO:0000313" key="13">
    <source>
        <dbReference type="Proteomes" id="UP001140513"/>
    </source>
</evidence>
<keyword evidence="6" id="KW-0498">Mitosis</keyword>
<dbReference type="Pfam" id="PF10444">
    <property type="entry name" value="Nbl1_Borealin_N"/>
    <property type="match status" value="1"/>
</dbReference>
<evidence type="ECO:0000313" key="12">
    <source>
        <dbReference type="EMBL" id="KAJ4345278.1"/>
    </source>
</evidence>
<dbReference type="RefSeq" id="XP_056065442.1">
    <property type="nucleotide sequence ID" value="XM_056220139.1"/>
</dbReference>
<dbReference type="GeneID" id="80914938"/>
<dbReference type="EMBL" id="JAPEUX010000009">
    <property type="protein sequence ID" value="KAJ4345278.1"/>
    <property type="molecule type" value="Genomic_DNA"/>
</dbReference>
<dbReference type="InterPro" id="IPR018867">
    <property type="entry name" value="Cell_div_borealin"/>
</dbReference>
<evidence type="ECO:0000256" key="10">
    <source>
        <dbReference type="SAM" id="MobiDB-lite"/>
    </source>
</evidence>
<evidence type="ECO:0000256" key="8">
    <source>
        <dbReference type="ARBA" id="ARBA00023306"/>
    </source>
</evidence>
<dbReference type="GO" id="GO:0032133">
    <property type="term" value="C:chromosome passenger complex"/>
    <property type="evidence" value="ECO:0007669"/>
    <property type="project" value="TreeGrafter"/>
</dbReference>
<organism evidence="12 13">
    <name type="scientific">Didymosphaeria variabile</name>
    <dbReference type="NCBI Taxonomy" id="1932322"/>
    <lineage>
        <taxon>Eukaryota</taxon>
        <taxon>Fungi</taxon>
        <taxon>Dikarya</taxon>
        <taxon>Ascomycota</taxon>
        <taxon>Pezizomycotina</taxon>
        <taxon>Dothideomycetes</taxon>
        <taxon>Pleosporomycetidae</taxon>
        <taxon>Pleosporales</taxon>
        <taxon>Massarineae</taxon>
        <taxon>Didymosphaeriaceae</taxon>
        <taxon>Didymosphaeria</taxon>
    </lineage>
</organism>
<dbReference type="GO" id="GO:0051301">
    <property type="term" value="P:cell division"/>
    <property type="evidence" value="ECO:0007669"/>
    <property type="project" value="UniProtKB-KW"/>
</dbReference>